<keyword evidence="2" id="KW-0812">Transmembrane</keyword>
<sequence length="615" mass="69510">MDLEQNYHFIETWTVFVIIYNGTHEEIELQHPFREIYIPLIMKWIFVLTIGVAGVLGLYYEYYNDHYKRCGNGSHAYASGCWASSSADNFSFSSQTQRTDKDLSLPQPNGGSGGNAGDEDPGDDEYPLQLEDYLKEVGLGFPCALSSKTRKTELEVKSNTCTKMFPSAKDANKHALSDYHHPCLIHSKEIKKKYHDDIGNIPLGDIRKVVFHVKDHLKNHALRTHLNVIPCLHGLYTESPCQRRFGLSADLSRHYDKGHGIKQDDAEKPESWRKSQQHLEKTQPSLFHVYLLIKDAPSTQSLNQIAVAYMDRKELIDNDDTEREFSNLYSSLQRDSPPCIPFVTPPEIIIYQADTLEIPADTLEIPAETPYFTPVEGRLHPSVAANVFSNEGYTSPESEYTPNVSEFSGLHSHSSNTMYSNAGSQSIMAKPTVSPTTLYTAGSQEPSDQISAHAGAVWLKENAADQDLEMAFEVIRTHFISASPAQRHRHMEKSKVFFEDLYPILLAKFSETNHLFEDRTRELMNQGQCDDGAADLNALKENDQYDMEDCRTDASTPFSLEKYGDNAPRNGEMLYRFVSENSQLERAALNRSGYSDQINNDMECETESTDVTMAD</sequence>
<dbReference type="EMBL" id="HF935378">
    <property type="protein sequence ID" value="CCX07869.1"/>
    <property type="molecule type" value="Genomic_DNA"/>
</dbReference>
<dbReference type="Proteomes" id="UP000018144">
    <property type="component" value="Unassembled WGS sequence"/>
</dbReference>
<gene>
    <name evidence="3" type="ORF">PCON_07458</name>
</gene>
<feature type="transmembrane region" description="Helical" evidence="2">
    <location>
        <begin position="40"/>
        <end position="60"/>
    </location>
</feature>
<feature type="region of interest" description="Disordered" evidence="1">
    <location>
        <begin position="256"/>
        <end position="277"/>
    </location>
</feature>
<reference evidence="3 4" key="1">
    <citation type="journal article" date="2013" name="PLoS Genet.">
        <title>The genome and development-dependent transcriptomes of Pyronema confluens: a window into fungal evolution.</title>
        <authorList>
            <person name="Traeger S."/>
            <person name="Altegoer F."/>
            <person name="Freitag M."/>
            <person name="Gabaldon T."/>
            <person name="Kempken F."/>
            <person name="Kumar A."/>
            <person name="Marcet-Houben M."/>
            <person name="Poggeler S."/>
            <person name="Stajich J.E."/>
            <person name="Nowrousian M."/>
        </authorList>
    </citation>
    <scope>NUCLEOTIDE SEQUENCE [LARGE SCALE GENOMIC DNA]</scope>
    <source>
        <strain evidence="4">CBS 100304</strain>
        <tissue evidence="3">Vegetative mycelium</tissue>
    </source>
</reference>
<protein>
    <submittedName>
        <fullName evidence="3">Uncharacterized protein</fullName>
    </submittedName>
</protein>
<evidence type="ECO:0000313" key="4">
    <source>
        <dbReference type="Proteomes" id="UP000018144"/>
    </source>
</evidence>
<feature type="region of interest" description="Disordered" evidence="1">
    <location>
        <begin position="98"/>
        <end position="125"/>
    </location>
</feature>
<keyword evidence="2" id="KW-0472">Membrane</keyword>
<name>U4L032_PYROM</name>
<evidence type="ECO:0000256" key="2">
    <source>
        <dbReference type="SAM" id="Phobius"/>
    </source>
</evidence>
<dbReference type="AlphaFoldDB" id="U4L032"/>
<proteinExistence type="predicted"/>
<keyword evidence="2" id="KW-1133">Transmembrane helix</keyword>
<organism evidence="3 4">
    <name type="scientific">Pyronema omphalodes (strain CBS 100304)</name>
    <name type="common">Pyronema confluens</name>
    <dbReference type="NCBI Taxonomy" id="1076935"/>
    <lineage>
        <taxon>Eukaryota</taxon>
        <taxon>Fungi</taxon>
        <taxon>Dikarya</taxon>
        <taxon>Ascomycota</taxon>
        <taxon>Pezizomycotina</taxon>
        <taxon>Pezizomycetes</taxon>
        <taxon>Pezizales</taxon>
        <taxon>Pyronemataceae</taxon>
        <taxon>Pyronema</taxon>
    </lineage>
</organism>
<accession>U4L032</accession>
<keyword evidence="4" id="KW-1185">Reference proteome</keyword>
<evidence type="ECO:0000256" key="1">
    <source>
        <dbReference type="SAM" id="MobiDB-lite"/>
    </source>
</evidence>
<evidence type="ECO:0000313" key="3">
    <source>
        <dbReference type="EMBL" id="CCX07869.1"/>
    </source>
</evidence>